<evidence type="ECO:0000313" key="2">
    <source>
        <dbReference type="Proteomes" id="UP000529417"/>
    </source>
</evidence>
<keyword evidence="2" id="KW-1185">Reference proteome</keyword>
<protein>
    <submittedName>
        <fullName evidence="1">DUF1428 domain-containing protein</fullName>
    </submittedName>
</protein>
<accession>A0A7Z0I1V0</accession>
<dbReference type="Proteomes" id="UP000529417">
    <property type="component" value="Unassembled WGS sequence"/>
</dbReference>
<comment type="caution">
    <text evidence="1">The sequence shown here is derived from an EMBL/GenBank/DDBJ whole genome shotgun (WGS) entry which is preliminary data.</text>
</comment>
<name>A0A7Z0I1V0_9RHOB</name>
<dbReference type="Gene3D" id="3.30.70.100">
    <property type="match status" value="2"/>
</dbReference>
<evidence type="ECO:0000313" key="1">
    <source>
        <dbReference type="EMBL" id="NYS26373.1"/>
    </source>
</evidence>
<proteinExistence type="predicted"/>
<dbReference type="AlphaFoldDB" id="A0A7Z0I1V0"/>
<reference evidence="1 2" key="1">
    <citation type="journal article" date="2000" name="Arch. Microbiol.">
        <title>Rhodobaca bogoriensis gen. nov. and sp. nov., an alkaliphilic purple nonsulfur bacterium from African Rift Valley soda lakes.</title>
        <authorList>
            <person name="Milford A.D."/>
            <person name="Achenbach L.A."/>
            <person name="Jung D.O."/>
            <person name="Madigan M.T."/>
        </authorList>
    </citation>
    <scope>NUCLEOTIDE SEQUENCE [LARGE SCALE GENOMIC DNA]</scope>
    <source>
        <strain evidence="1 2">2376</strain>
    </source>
</reference>
<gene>
    <name evidence="1" type="ORF">HUK65_15410</name>
</gene>
<dbReference type="InterPro" id="IPR009874">
    <property type="entry name" value="DUF1428"/>
</dbReference>
<dbReference type="InterPro" id="IPR011008">
    <property type="entry name" value="Dimeric_a/b-barrel"/>
</dbReference>
<organism evidence="1 2">
    <name type="scientific">Rhabdonatronobacter sediminivivens</name>
    <dbReference type="NCBI Taxonomy" id="2743469"/>
    <lineage>
        <taxon>Bacteria</taxon>
        <taxon>Pseudomonadati</taxon>
        <taxon>Pseudomonadota</taxon>
        <taxon>Alphaproteobacteria</taxon>
        <taxon>Rhodobacterales</taxon>
        <taxon>Paracoccaceae</taxon>
        <taxon>Rhabdonatronobacter</taxon>
    </lineage>
</organism>
<dbReference type="Pfam" id="PF07237">
    <property type="entry name" value="DUF1428"/>
    <property type="match status" value="2"/>
</dbReference>
<dbReference type="SUPFAM" id="SSF54909">
    <property type="entry name" value="Dimeric alpha+beta barrel"/>
    <property type="match status" value="2"/>
</dbReference>
<dbReference type="RefSeq" id="WP_179907167.1">
    <property type="nucleotide sequence ID" value="NZ_JACBXS010000042.1"/>
</dbReference>
<dbReference type="EMBL" id="JACBXS010000042">
    <property type="protein sequence ID" value="NYS26373.1"/>
    <property type="molecule type" value="Genomic_DNA"/>
</dbReference>
<sequence>MTCIQGFICAVPTANRAAFIEHASKAAEAFRDLGCLSVAECWGDDVPPGKLTSFPLAVQATPDETVVLAWYVWPSKAAHDQVMQGPMDDPRLSMETNPMPFDGKRVIYGAFEPVFELGTPHSGGYVDGFVAAVKRDRRDAFLNIARNCDPIFIEHGASWIMDAWGVDIPEGKLTDFRRAVQAEPDEEVVFSLVQWPDRAARDAGHQKNMNDPRMTAHEMPFDGRRLIFGGFVPVVEVQGG</sequence>